<reference evidence="2 3" key="1">
    <citation type="submission" date="2017-11" db="EMBL/GenBank/DDBJ databases">
        <title>De-novo sequencing of pomegranate (Punica granatum L.) genome.</title>
        <authorList>
            <person name="Akparov Z."/>
            <person name="Amiraslanov A."/>
            <person name="Hajiyeva S."/>
            <person name="Abbasov M."/>
            <person name="Kaur K."/>
            <person name="Hamwieh A."/>
            <person name="Solovyev V."/>
            <person name="Salamov A."/>
            <person name="Braich B."/>
            <person name="Kosarev P."/>
            <person name="Mahmoud A."/>
            <person name="Hajiyev E."/>
            <person name="Babayeva S."/>
            <person name="Izzatullayeva V."/>
            <person name="Mammadov A."/>
            <person name="Mammadov A."/>
            <person name="Sharifova S."/>
            <person name="Ojaghi J."/>
            <person name="Eynullazada K."/>
            <person name="Bayramov B."/>
            <person name="Abdulazimova A."/>
            <person name="Shahmuradov I."/>
        </authorList>
    </citation>
    <scope>NUCLEOTIDE SEQUENCE [LARGE SCALE GENOMIC DNA]</scope>
    <source>
        <strain evidence="3">cv. AG2017</strain>
        <tissue evidence="2">Leaf</tissue>
    </source>
</reference>
<evidence type="ECO:0000313" key="3">
    <source>
        <dbReference type="Proteomes" id="UP000233551"/>
    </source>
</evidence>
<dbReference type="AlphaFoldDB" id="A0A2I0J708"/>
<proteinExistence type="predicted"/>
<sequence>MTVGIGGGGGDGVGAGGSRPLDTTTTAGMDAGDSYGHRRCLAVVDRDLTGA</sequence>
<dbReference type="EMBL" id="PGOL01001989">
    <property type="protein sequence ID" value="PKI51823.1"/>
    <property type="molecule type" value="Genomic_DNA"/>
</dbReference>
<feature type="region of interest" description="Disordered" evidence="1">
    <location>
        <begin position="1"/>
        <end position="30"/>
    </location>
</feature>
<feature type="compositionally biased region" description="Gly residues" evidence="1">
    <location>
        <begin position="1"/>
        <end position="17"/>
    </location>
</feature>
<accession>A0A2I0J708</accession>
<gene>
    <name evidence="2" type="ORF">CRG98_027796</name>
</gene>
<name>A0A2I0J708_PUNGR</name>
<evidence type="ECO:0000256" key="1">
    <source>
        <dbReference type="SAM" id="MobiDB-lite"/>
    </source>
</evidence>
<evidence type="ECO:0000313" key="2">
    <source>
        <dbReference type="EMBL" id="PKI51823.1"/>
    </source>
</evidence>
<keyword evidence="3" id="KW-1185">Reference proteome</keyword>
<protein>
    <submittedName>
        <fullName evidence="2">Uncharacterized protein</fullName>
    </submittedName>
</protein>
<comment type="caution">
    <text evidence="2">The sequence shown here is derived from an EMBL/GenBank/DDBJ whole genome shotgun (WGS) entry which is preliminary data.</text>
</comment>
<dbReference type="Proteomes" id="UP000233551">
    <property type="component" value="Unassembled WGS sequence"/>
</dbReference>
<organism evidence="2 3">
    <name type="scientific">Punica granatum</name>
    <name type="common">Pomegranate</name>
    <dbReference type="NCBI Taxonomy" id="22663"/>
    <lineage>
        <taxon>Eukaryota</taxon>
        <taxon>Viridiplantae</taxon>
        <taxon>Streptophyta</taxon>
        <taxon>Embryophyta</taxon>
        <taxon>Tracheophyta</taxon>
        <taxon>Spermatophyta</taxon>
        <taxon>Magnoliopsida</taxon>
        <taxon>eudicotyledons</taxon>
        <taxon>Gunneridae</taxon>
        <taxon>Pentapetalae</taxon>
        <taxon>rosids</taxon>
        <taxon>malvids</taxon>
        <taxon>Myrtales</taxon>
        <taxon>Lythraceae</taxon>
        <taxon>Punica</taxon>
    </lineage>
</organism>